<feature type="domain" description="Glycosyltransferase 2-like" evidence="4">
    <location>
        <begin position="9"/>
        <end position="126"/>
    </location>
</feature>
<accession>A0A1X3DIB0</accession>
<dbReference type="OrthoDB" id="9815923at2"/>
<feature type="region of interest" description="Disordered" evidence="3">
    <location>
        <begin position="517"/>
        <end position="537"/>
    </location>
</feature>
<evidence type="ECO:0000259" key="5">
    <source>
        <dbReference type="Pfam" id="PF02709"/>
    </source>
</evidence>
<dbReference type="Proteomes" id="UP000193303">
    <property type="component" value="Unassembled WGS sequence"/>
</dbReference>
<dbReference type="InterPro" id="IPR029044">
    <property type="entry name" value="Nucleotide-diphossugar_trans"/>
</dbReference>
<dbReference type="STRING" id="1931275.BV914_07255"/>
<evidence type="ECO:0000313" key="7">
    <source>
        <dbReference type="Proteomes" id="UP000193303"/>
    </source>
</evidence>
<keyword evidence="1 6" id="KW-0808">Transferase</keyword>
<dbReference type="InterPro" id="IPR001173">
    <property type="entry name" value="Glyco_trans_2-like"/>
</dbReference>
<dbReference type="SUPFAM" id="SSF53448">
    <property type="entry name" value="Nucleotide-diphospho-sugar transferases"/>
    <property type="match status" value="2"/>
</dbReference>
<dbReference type="Pfam" id="PF00535">
    <property type="entry name" value="Glycos_transf_2"/>
    <property type="match status" value="2"/>
</dbReference>
<feature type="domain" description="Galactosyltransferase C-terminal" evidence="5">
    <location>
        <begin position="426"/>
        <end position="485"/>
    </location>
</feature>
<feature type="domain" description="Glycosyltransferase 2-like" evidence="4">
    <location>
        <begin position="258"/>
        <end position="387"/>
    </location>
</feature>
<evidence type="ECO:0000256" key="1">
    <source>
        <dbReference type="ARBA" id="ARBA00022679"/>
    </source>
</evidence>
<name>A0A1X3DIB0_9NEIS</name>
<evidence type="ECO:0000256" key="2">
    <source>
        <dbReference type="ARBA" id="ARBA00038494"/>
    </source>
</evidence>
<dbReference type="GO" id="GO:0016757">
    <property type="term" value="F:glycosyltransferase activity"/>
    <property type="evidence" value="ECO:0007669"/>
    <property type="project" value="UniProtKB-KW"/>
</dbReference>
<dbReference type="AlphaFoldDB" id="A0A1X3DIB0"/>
<dbReference type="Gene3D" id="3.90.550.10">
    <property type="entry name" value="Spore Coat Polysaccharide Biosynthesis Protein SpsA, Chain A"/>
    <property type="match status" value="2"/>
</dbReference>
<dbReference type="CDD" id="cd02511">
    <property type="entry name" value="Beta4Glucosyltransferase"/>
    <property type="match status" value="1"/>
</dbReference>
<protein>
    <submittedName>
        <fullName evidence="6">Glycosyl transferase</fullName>
    </submittedName>
</protein>
<dbReference type="PANTHER" id="PTHR43630">
    <property type="entry name" value="POLY-BETA-1,6-N-ACETYL-D-GLUCOSAMINE SYNTHASE"/>
    <property type="match status" value="1"/>
</dbReference>
<reference evidence="7" key="1">
    <citation type="submission" date="2017-01" db="EMBL/GenBank/DDBJ databases">
        <authorList>
            <person name="Mah S.A."/>
            <person name="Swanson W.J."/>
            <person name="Moy G.W."/>
            <person name="Vacquier V.D."/>
        </authorList>
    </citation>
    <scope>NUCLEOTIDE SEQUENCE [LARGE SCALE GENOMIC DNA]</scope>
    <source>
        <strain evidence="7">124861</strain>
    </source>
</reference>
<evidence type="ECO:0000259" key="4">
    <source>
        <dbReference type="Pfam" id="PF00535"/>
    </source>
</evidence>
<dbReference type="PANTHER" id="PTHR43630:SF2">
    <property type="entry name" value="GLYCOSYLTRANSFERASE"/>
    <property type="match status" value="1"/>
</dbReference>
<evidence type="ECO:0000313" key="6">
    <source>
        <dbReference type="EMBL" id="OSI21287.1"/>
    </source>
</evidence>
<dbReference type="InterPro" id="IPR027791">
    <property type="entry name" value="Galactosyl_T_C"/>
</dbReference>
<organism evidence="6 7">
    <name type="scientific">Neisseria dumasiana</name>
    <dbReference type="NCBI Taxonomy" id="1931275"/>
    <lineage>
        <taxon>Bacteria</taxon>
        <taxon>Pseudomonadati</taxon>
        <taxon>Pseudomonadota</taxon>
        <taxon>Betaproteobacteria</taxon>
        <taxon>Neisseriales</taxon>
        <taxon>Neisseriaceae</taxon>
        <taxon>Neisseria</taxon>
    </lineage>
</organism>
<dbReference type="EMBL" id="MTAB01000012">
    <property type="protein sequence ID" value="OSI21287.1"/>
    <property type="molecule type" value="Genomic_DNA"/>
</dbReference>
<proteinExistence type="inferred from homology"/>
<comment type="caution">
    <text evidence="6">The sequence shown here is derived from an EMBL/GenBank/DDBJ whole genome shotgun (WGS) entry which is preliminary data.</text>
</comment>
<comment type="similarity">
    <text evidence="2">Belongs to the glycosyltransferase 2 family. WaaE/KdtX subfamily.</text>
</comment>
<dbReference type="CDD" id="cd06420">
    <property type="entry name" value="GT2_Chondriotin_Pol_N"/>
    <property type="match status" value="1"/>
</dbReference>
<dbReference type="RefSeq" id="WP_085359335.1">
    <property type="nucleotide sequence ID" value="NZ_MTAB01000012.1"/>
</dbReference>
<dbReference type="Pfam" id="PF02709">
    <property type="entry name" value="Glyco_transf_7C"/>
    <property type="match status" value="1"/>
</dbReference>
<sequence length="537" mass="60635">MQTHKIPASAVMLVKNSERYLQEVLTALSDFDEVLLLDNGSTDRTLEIAARFGNVRVCKHEFTGFGPMKNLAASLAKHNWIFSIDSDEVPDAELIESIRDAVEHDDPQTVYTLSRLNHYNGRLIRACGWYPDILPRLYQRKYIQFSDRKVHESLVLPPQTNVRSLKGHLKHYSFQNAEGLIQKMQQYSTLYAEENRYKKDSSPFKALWHGAAAFIKNYLLKKGFLYGSDGLIISAANAQGSYYKYVKLYEHNRNMSVSLIITTYNRPDALALVLKSALAQTRLPQEIIIADDGSDRLTTEVVGKFTQASPVPVKHTWQKDDGFRAAESRNRAIAVATSDYLIIIDGDMVLDPSFIADHIVAAKKGRLIQGSRVILSKERTEAILNHPGLPLPELSFNSNGVKKRLSALRLTKLAKLLGKRGNRKHKGIKSCNMGFFRDDALAVNGFNNEFVGWGREDSEFAARCYHSGMKRHNLKFAGIAYHLWHNEAERAALPRNDALLQATLNEKKTRCERGVNEFLENPPAPDPQLELPIEENA</sequence>
<evidence type="ECO:0000256" key="3">
    <source>
        <dbReference type="SAM" id="MobiDB-lite"/>
    </source>
</evidence>
<gene>
    <name evidence="6" type="ORF">BV912_06680</name>
</gene>